<evidence type="ECO:0000259" key="2">
    <source>
        <dbReference type="Pfam" id="PF10081"/>
    </source>
</evidence>
<dbReference type="InterPro" id="IPR027787">
    <property type="entry name" value="Alpha/beta-hydrolase_catalytic"/>
</dbReference>
<organism evidence="4">
    <name type="scientific">Aureimonas frigidaquae</name>
    <dbReference type="NCBI Taxonomy" id="424757"/>
    <lineage>
        <taxon>Bacteria</taxon>
        <taxon>Pseudomonadati</taxon>
        <taxon>Pseudomonadota</taxon>
        <taxon>Alphaproteobacteria</taxon>
        <taxon>Hyphomicrobiales</taxon>
        <taxon>Aurantimonadaceae</taxon>
        <taxon>Aureimonas</taxon>
    </lineage>
</organism>
<feature type="transmembrane region" description="Helical" evidence="1">
    <location>
        <begin position="50"/>
        <end position="69"/>
    </location>
</feature>
<dbReference type="AlphaFoldDB" id="A0A0P0Z000"/>
<dbReference type="InterPro" id="IPR012037">
    <property type="entry name" value="Alpha/beta-hydrolase_fam"/>
</dbReference>
<feature type="transmembrane region" description="Helical" evidence="1">
    <location>
        <begin position="12"/>
        <end position="30"/>
    </location>
</feature>
<proteinExistence type="predicted"/>
<dbReference type="Pfam" id="PF10081">
    <property type="entry name" value="Abhydrolase_9"/>
    <property type="match status" value="1"/>
</dbReference>
<feature type="transmembrane region" description="Helical" evidence="1">
    <location>
        <begin position="163"/>
        <end position="184"/>
    </location>
</feature>
<dbReference type="OrthoDB" id="4397445at2"/>
<keyword evidence="1" id="KW-1133">Transmembrane helix</keyword>
<feature type="transmembrane region" description="Helical" evidence="1">
    <location>
        <begin position="81"/>
        <end position="102"/>
    </location>
</feature>
<dbReference type="RefSeq" id="WP_062228358.1">
    <property type="nucleotide sequence ID" value="NZ_BBWR01000012.1"/>
</dbReference>
<dbReference type="PIRSF" id="PIRSF007542">
    <property type="entry name" value="UCP007542"/>
    <property type="match status" value="1"/>
</dbReference>
<evidence type="ECO:0000259" key="3">
    <source>
        <dbReference type="Pfam" id="PF15420"/>
    </source>
</evidence>
<protein>
    <submittedName>
        <fullName evidence="4">Uncharacterized protein</fullName>
    </submittedName>
</protein>
<dbReference type="EMBL" id="LC066375">
    <property type="protein sequence ID" value="BAT27285.1"/>
    <property type="molecule type" value="Genomic_DNA"/>
</dbReference>
<dbReference type="Pfam" id="PF15420">
    <property type="entry name" value="Abhydrolase_9_N"/>
    <property type="match status" value="1"/>
</dbReference>
<feature type="domain" description="Alpha/beta-hydrolase catalytic" evidence="2">
    <location>
        <begin position="256"/>
        <end position="544"/>
    </location>
</feature>
<name>A0A0P0Z000_9HYPH</name>
<evidence type="ECO:0000256" key="1">
    <source>
        <dbReference type="SAM" id="Phobius"/>
    </source>
</evidence>
<reference evidence="4" key="1">
    <citation type="journal article" date="2015" name="Proc. Natl. Acad. Sci. U.S.A.">
        <title>Bacterial clade with the ribosomal RNA operon on a small plasmid rather than the chromosome.</title>
        <authorList>
            <person name="Anda M."/>
            <person name="Ohtsubo Y."/>
            <person name="Okubo T."/>
            <person name="Sugawara M."/>
            <person name="Nagata Y."/>
            <person name="Tsuda M."/>
            <person name="Minamisawa K."/>
            <person name="Mitsui H."/>
        </authorList>
    </citation>
    <scope>NUCLEOTIDE SEQUENCE</scope>
    <source>
        <strain evidence="4">JCM 14755</strain>
    </source>
</reference>
<dbReference type="ESTHER" id="9rhiz-a0a0p0z000">
    <property type="family name" value="Abhydrolase_9"/>
</dbReference>
<keyword evidence="1" id="KW-0472">Membrane</keyword>
<accession>A0A0P0Z000</accession>
<dbReference type="InterPro" id="IPR027788">
    <property type="entry name" value="Alpha/beta-hydrolase_N_dom"/>
</dbReference>
<keyword evidence="1" id="KW-0812">Transmembrane</keyword>
<evidence type="ECO:0000313" key="4">
    <source>
        <dbReference type="EMBL" id="BAT27285.1"/>
    </source>
</evidence>
<sequence>MTQQNGRTWRAYLPALATPGILLGLLFFAASLTPSLLPRGIVVQGSLSGASFAAGYALGVFLRWLWMYMQLPMPGEKRARHLRLASLTMALPILALCLWKAAEWQDAIRRAMGLDPLDTAHPLSVGLIALGVFLALLAVARLFRVVARALSTRMKRIVPPRIAQVLATGVTLFLFWSLIDGVVFHQALRIADSSFRELDAHIDSDMPPPQDPLQTGSAQSLISWESLGARGREFIAGGPRGPQIGAFFDTPALEPLRVYVGLNSRETVDERADLALQEMLRVGAFERSALVVIVPTGTGWIDPAGMDTLEYLMRGDVASVALQYSYLTSWLSLMVEPGYGAEAGRALFKRVYAHWTGLPRDSRPRLYLYGLSLGAMNSELSTDLYEVVADPFQGALWSGPPFTSATWRMATDERVPGTPEWLPRFRDGAIIRFTAQGNNLAAASAPWGPIRIVYLQYASDPVTFFSPSSFYREPDWMKGQRGPDVSTALRWFPIITGLQLAADMMIATTAPLGHGHLYAPEHYIDAWIAVTDPPALADGELERLKSVFAQRFR</sequence>
<feature type="transmembrane region" description="Helical" evidence="1">
    <location>
        <begin position="122"/>
        <end position="143"/>
    </location>
</feature>
<feature type="domain" description="Alpha/beta-hydrolase N-terminal" evidence="3">
    <location>
        <begin position="32"/>
        <end position="239"/>
    </location>
</feature>